<accession>A0A1G7Z5Q2</accession>
<dbReference type="Proteomes" id="UP000198779">
    <property type="component" value="Unassembled WGS sequence"/>
</dbReference>
<feature type="transmembrane region" description="Helical" evidence="1">
    <location>
        <begin position="75"/>
        <end position="94"/>
    </location>
</feature>
<dbReference type="Pfam" id="PF07332">
    <property type="entry name" value="Phage_holin_3_6"/>
    <property type="match status" value="1"/>
</dbReference>
<organism evidence="3 5">
    <name type="scientific">Prevotella communis</name>
    <dbReference type="NCBI Taxonomy" id="2913614"/>
    <lineage>
        <taxon>Bacteria</taxon>
        <taxon>Pseudomonadati</taxon>
        <taxon>Bacteroidota</taxon>
        <taxon>Bacteroidia</taxon>
        <taxon>Bacteroidales</taxon>
        <taxon>Prevotellaceae</taxon>
        <taxon>Prevotella</taxon>
    </lineage>
</organism>
<dbReference type="OrthoDB" id="1093399at2"/>
<keyword evidence="1" id="KW-0472">Membrane</keyword>
<evidence type="ECO:0000256" key="1">
    <source>
        <dbReference type="SAM" id="Phobius"/>
    </source>
</evidence>
<keyword evidence="4" id="KW-1185">Reference proteome</keyword>
<evidence type="ECO:0000313" key="3">
    <source>
        <dbReference type="EMBL" id="SDO36751.1"/>
    </source>
</evidence>
<dbReference type="RefSeq" id="WP_091818639.1">
    <property type="nucleotide sequence ID" value="NZ_CP091790.1"/>
</dbReference>
<keyword evidence="1" id="KW-0812">Transmembrane</keyword>
<evidence type="ECO:0000313" key="4">
    <source>
        <dbReference type="Proteomes" id="UP000198779"/>
    </source>
</evidence>
<dbReference type="InterPro" id="IPR009937">
    <property type="entry name" value="Phage_holin_3_6"/>
</dbReference>
<gene>
    <name evidence="3" type="ORF">SAMN04487900_11757</name>
    <name evidence="2" type="ORF">SAMN04487901_11545</name>
</gene>
<evidence type="ECO:0000313" key="5">
    <source>
        <dbReference type="Proteomes" id="UP000199134"/>
    </source>
</evidence>
<evidence type="ECO:0000313" key="2">
    <source>
        <dbReference type="EMBL" id="SDH03826.1"/>
    </source>
</evidence>
<dbReference type="Proteomes" id="UP000199134">
    <property type="component" value="Unassembled WGS sequence"/>
</dbReference>
<keyword evidence="1" id="KW-1133">Transmembrane helix</keyword>
<dbReference type="STRING" id="645274.SAMN04487901_11545"/>
<name>A0A1H0J054_9BACT</name>
<reference evidence="3 4" key="1">
    <citation type="submission" date="2016-10" db="EMBL/GenBank/DDBJ databases">
        <authorList>
            <person name="Varghese N."/>
            <person name="Submissions S."/>
        </authorList>
    </citation>
    <scope>NUCLEOTIDE SEQUENCE</scope>
    <source>
        <strain evidence="3">BP1-145</strain>
        <strain evidence="4">BP1-148</strain>
    </source>
</reference>
<sequence>MLSSDKNIETITQLVEMVKHNFELRKEYAKLDVVEKVVRLLSAIALAVTLAVILSISLFFLSAAFAVWLSQFTGLVLSLVIVAGIYLLLLLMVYGSRKSWIERPLVKYLSRMLLN</sequence>
<dbReference type="AlphaFoldDB" id="A0A1H0J054"/>
<accession>A0A1H0J054</accession>
<dbReference type="EMBL" id="FNIW01000017">
    <property type="protein sequence ID" value="SDO36751.1"/>
    <property type="molecule type" value="Genomic_DNA"/>
</dbReference>
<reference evidence="2 5" key="2">
    <citation type="submission" date="2016-10" db="EMBL/GenBank/DDBJ databases">
        <authorList>
            <person name="de Groot N.N."/>
        </authorList>
    </citation>
    <scope>NUCLEOTIDE SEQUENCE [LARGE SCALE GENOMIC DNA]</scope>
    <source>
        <strain evidence="5">BP1-145</strain>
        <strain evidence="2">BP1-148</strain>
    </source>
</reference>
<protein>
    <submittedName>
        <fullName evidence="2 3">Holin-X, holin superfamily III</fullName>
    </submittedName>
</protein>
<dbReference type="EMBL" id="FNCQ01000015">
    <property type="protein sequence ID" value="SDH03826.1"/>
    <property type="molecule type" value="Genomic_DNA"/>
</dbReference>
<feature type="transmembrane region" description="Helical" evidence="1">
    <location>
        <begin position="40"/>
        <end position="69"/>
    </location>
</feature>
<proteinExistence type="predicted"/>